<feature type="domain" description="Calponin-homology (CH)" evidence="2">
    <location>
        <begin position="24"/>
        <end position="131"/>
    </location>
</feature>
<gene>
    <name evidence="3" type="ORF">BSTOLATCC_MIC39565</name>
</gene>
<feature type="compositionally biased region" description="Basic and acidic residues" evidence="1">
    <location>
        <begin position="293"/>
        <end position="311"/>
    </location>
</feature>
<organism evidence="3 4">
    <name type="scientific">Blepharisma stoltei</name>
    <dbReference type="NCBI Taxonomy" id="1481888"/>
    <lineage>
        <taxon>Eukaryota</taxon>
        <taxon>Sar</taxon>
        <taxon>Alveolata</taxon>
        <taxon>Ciliophora</taxon>
        <taxon>Postciliodesmatophora</taxon>
        <taxon>Heterotrichea</taxon>
        <taxon>Heterotrichida</taxon>
        <taxon>Blepharismidae</taxon>
        <taxon>Blepharisma</taxon>
    </lineage>
</organism>
<protein>
    <recommendedName>
        <fullName evidence="2">Calponin-homology (CH) domain-containing protein</fullName>
    </recommendedName>
</protein>
<dbReference type="InterPro" id="IPR036872">
    <property type="entry name" value="CH_dom_sf"/>
</dbReference>
<evidence type="ECO:0000256" key="1">
    <source>
        <dbReference type="SAM" id="MobiDB-lite"/>
    </source>
</evidence>
<evidence type="ECO:0000313" key="3">
    <source>
        <dbReference type="EMBL" id="CAG9325771.1"/>
    </source>
</evidence>
<evidence type="ECO:0000259" key="2">
    <source>
        <dbReference type="PROSITE" id="PS50021"/>
    </source>
</evidence>
<feature type="domain" description="Calponin-homology (CH)" evidence="2">
    <location>
        <begin position="136"/>
        <end position="254"/>
    </location>
</feature>
<dbReference type="Gene3D" id="1.10.418.10">
    <property type="entry name" value="Calponin-like domain"/>
    <property type="match status" value="1"/>
</dbReference>
<dbReference type="InterPro" id="IPR001715">
    <property type="entry name" value="CH_dom"/>
</dbReference>
<dbReference type="PROSITE" id="PS50021">
    <property type="entry name" value="CH"/>
    <property type="match status" value="2"/>
</dbReference>
<reference evidence="3" key="1">
    <citation type="submission" date="2021-09" db="EMBL/GenBank/DDBJ databases">
        <authorList>
            <consortium name="AG Swart"/>
            <person name="Singh M."/>
            <person name="Singh A."/>
            <person name="Seah K."/>
            <person name="Emmerich C."/>
        </authorList>
    </citation>
    <scope>NUCLEOTIDE SEQUENCE</scope>
    <source>
        <strain evidence="3">ATCC30299</strain>
    </source>
</reference>
<feature type="region of interest" description="Disordered" evidence="1">
    <location>
        <begin position="287"/>
        <end position="315"/>
    </location>
</feature>
<accession>A0AAU9JXW8</accession>
<evidence type="ECO:0000313" key="4">
    <source>
        <dbReference type="Proteomes" id="UP001162131"/>
    </source>
</evidence>
<dbReference type="EMBL" id="CAJZBQ010000039">
    <property type="protein sequence ID" value="CAG9325771.1"/>
    <property type="molecule type" value="Genomic_DNA"/>
</dbReference>
<keyword evidence="4" id="KW-1185">Reference proteome</keyword>
<dbReference type="Proteomes" id="UP001162131">
    <property type="component" value="Unassembled WGS sequence"/>
</dbReference>
<sequence>MSLRSLSTQRTSSSRSLPSISVSQSTQKIILKWINNLNIWKQLAISDLPERFRTGVLPLKLLERIDPEFDISRCFLEPRSKDQCLTNIKSLVKRLVGNFGMRNGQEIVSQLYQGSPEAAWTTLEFMIRSVMIGEVKSFNGVIMNWLESSLQVYNKNLLVESIEEPYTTLVKDFANGVNLICILHLFMDEPKLALANVYSIPENKMEVDHNLSYFFQSVARTKIPLLFSLEEFKENNDPDFLLLQLFYIFLEFKDIPINNDRRRPFVFKDDKRISQKRIEESIENALTVLSTKPETHSESDSSKASGHDSHQGEGSSFGVGDFQEYSFSNESESPTTLDAMEKQVIQQERKLMYIADLRKKKETKRLIYAPSLQQLQIPGKENEMVFNSPSQKCLSHAESLICFLLTPRIVKVNVNNGWIRVLLNIIPNENLFSAVKENYLLECRELSNMNLAISLDINDTDGISKGKNNELVIHHNRGKIRIQCKTDDEADLYHQGLTFLVHKTKNSFTI</sequence>
<dbReference type="AlphaFoldDB" id="A0AAU9JXW8"/>
<comment type="caution">
    <text evidence="3">The sequence shown here is derived from an EMBL/GenBank/DDBJ whole genome shotgun (WGS) entry which is preliminary data.</text>
</comment>
<name>A0AAU9JXW8_9CILI</name>
<proteinExistence type="predicted"/>
<dbReference type="SUPFAM" id="SSF47576">
    <property type="entry name" value="Calponin-homology domain, CH-domain"/>
    <property type="match status" value="1"/>
</dbReference>